<gene>
    <name evidence="1" type="ORF">H8K36_18605</name>
</gene>
<evidence type="ECO:0000313" key="2">
    <source>
        <dbReference type="Proteomes" id="UP000627446"/>
    </source>
</evidence>
<dbReference type="AlphaFoldDB" id="A0A923HRQ5"/>
<evidence type="ECO:0000313" key="1">
    <source>
        <dbReference type="EMBL" id="MBC3883408.1"/>
    </source>
</evidence>
<dbReference type="PANTHER" id="PTHR35175">
    <property type="entry name" value="DUF1289 DOMAIN-CONTAINING PROTEIN"/>
    <property type="match status" value="1"/>
</dbReference>
<organism evidence="1 2">
    <name type="scientific">Undibacterium nitidum</name>
    <dbReference type="NCBI Taxonomy" id="2762298"/>
    <lineage>
        <taxon>Bacteria</taxon>
        <taxon>Pseudomonadati</taxon>
        <taxon>Pseudomonadota</taxon>
        <taxon>Betaproteobacteria</taxon>
        <taxon>Burkholderiales</taxon>
        <taxon>Oxalobacteraceae</taxon>
        <taxon>Undibacterium</taxon>
    </lineage>
</organism>
<accession>A0A923HRQ5</accession>
<dbReference type="Pfam" id="PF06945">
    <property type="entry name" value="DUF1289"/>
    <property type="match status" value="1"/>
</dbReference>
<reference evidence="1" key="1">
    <citation type="submission" date="2020-08" db="EMBL/GenBank/DDBJ databases">
        <title>Novel species isolated from subtropical streams in China.</title>
        <authorList>
            <person name="Lu H."/>
        </authorList>
    </citation>
    <scope>NUCLEOTIDE SEQUENCE</scope>
    <source>
        <strain evidence="1">LX22W</strain>
    </source>
</reference>
<dbReference type="PANTHER" id="PTHR35175:SF2">
    <property type="entry name" value="DUF1289 DOMAIN-CONTAINING PROTEIN"/>
    <property type="match status" value="1"/>
</dbReference>
<sequence length="65" mass="7417">MTQQKICPDTGLVLSPCTKVCKIDHLTKLCQGCWRSLDEIAMWSRATEPQKLAIWAKLEARKELT</sequence>
<dbReference type="Proteomes" id="UP000627446">
    <property type="component" value="Unassembled WGS sequence"/>
</dbReference>
<comment type="caution">
    <text evidence="1">The sequence shown here is derived from an EMBL/GenBank/DDBJ whole genome shotgun (WGS) entry which is preliminary data.</text>
</comment>
<protein>
    <submittedName>
        <fullName evidence="1">DUF1289 domain-containing protein</fullName>
    </submittedName>
</protein>
<dbReference type="EMBL" id="JACOFZ010000014">
    <property type="protein sequence ID" value="MBC3883408.1"/>
    <property type="molecule type" value="Genomic_DNA"/>
</dbReference>
<dbReference type="RefSeq" id="WP_186918028.1">
    <property type="nucleotide sequence ID" value="NZ_JACOFZ010000014.1"/>
</dbReference>
<dbReference type="InterPro" id="IPR010710">
    <property type="entry name" value="DUF1289"/>
</dbReference>
<proteinExistence type="predicted"/>
<keyword evidence="2" id="KW-1185">Reference proteome</keyword>
<name>A0A923HRQ5_9BURK</name>